<organism evidence="3">
    <name type="scientific">Caldithrix abyssi</name>
    <dbReference type="NCBI Taxonomy" id="187145"/>
    <lineage>
        <taxon>Bacteria</taxon>
        <taxon>Pseudomonadati</taxon>
        <taxon>Calditrichota</taxon>
        <taxon>Calditrichia</taxon>
        <taxon>Calditrichales</taxon>
        <taxon>Calditrichaceae</taxon>
        <taxon>Caldithrix</taxon>
    </lineage>
</organism>
<evidence type="ECO:0000313" key="3">
    <source>
        <dbReference type="EMBL" id="HED10650.1"/>
    </source>
</evidence>
<dbReference type="EMBL" id="DRLD01000224">
    <property type="protein sequence ID" value="HED10650.1"/>
    <property type="molecule type" value="Genomic_DNA"/>
</dbReference>
<dbReference type="AlphaFoldDB" id="A0A7V1PUM9"/>
<dbReference type="InterPro" id="IPR052016">
    <property type="entry name" value="Bact_Sigma-Reg"/>
</dbReference>
<reference evidence="3" key="1">
    <citation type="journal article" date="2020" name="mSystems">
        <title>Genome- and Community-Level Interaction Insights into Carbon Utilization and Element Cycling Functions of Hydrothermarchaeota in Hydrothermal Sediment.</title>
        <authorList>
            <person name="Zhou Z."/>
            <person name="Liu Y."/>
            <person name="Xu W."/>
            <person name="Pan J."/>
            <person name="Luo Z.H."/>
            <person name="Li M."/>
        </authorList>
    </citation>
    <scope>NUCLEOTIDE SEQUENCE [LARGE SCALE GENOMIC DNA]</scope>
    <source>
        <strain evidence="3">HyVt-456</strain>
    </source>
</reference>
<dbReference type="Pfam" id="PF13185">
    <property type="entry name" value="GAF_2"/>
    <property type="match status" value="1"/>
</dbReference>
<dbReference type="InterPro" id="IPR036457">
    <property type="entry name" value="PPM-type-like_dom_sf"/>
</dbReference>
<accession>A0A7V1PUM9</accession>
<evidence type="ECO:0000259" key="2">
    <source>
        <dbReference type="PROSITE" id="PS51746"/>
    </source>
</evidence>
<gene>
    <name evidence="3" type="ORF">ENJ10_08165</name>
</gene>
<comment type="caution">
    <text evidence="3">The sequence shown here is derived from an EMBL/GenBank/DDBJ whole genome shotgun (WGS) entry which is preliminary data.</text>
</comment>
<dbReference type="InterPro" id="IPR003018">
    <property type="entry name" value="GAF"/>
</dbReference>
<dbReference type="PANTHER" id="PTHR43156">
    <property type="entry name" value="STAGE II SPORULATION PROTEIN E-RELATED"/>
    <property type="match status" value="1"/>
</dbReference>
<dbReference type="PANTHER" id="PTHR43156:SF2">
    <property type="entry name" value="STAGE II SPORULATION PROTEIN E"/>
    <property type="match status" value="1"/>
</dbReference>
<name>A0A7V1PUM9_CALAY</name>
<dbReference type="SMART" id="SM00331">
    <property type="entry name" value="PP2C_SIG"/>
    <property type="match status" value="1"/>
</dbReference>
<dbReference type="Proteomes" id="UP000886005">
    <property type="component" value="Unassembled WGS sequence"/>
</dbReference>
<feature type="domain" description="PPM-type phosphatase" evidence="2">
    <location>
        <begin position="419"/>
        <end position="632"/>
    </location>
</feature>
<dbReference type="Pfam" id="PF07228">
    <property type="entry name" value="SpoIIE"/>
    <property type="match status" value="1"/>
</dbReference>
<proteinExistence type="predicted"/>
<dbReference type="InterPro" id="IPR001932">
    <property type="entry name" value="PPM-type_phosphatase-like_dom"/>
</dbReference>
<dbReference type="SUPFAM" id="SSF55781">
    <property type="entry name" value="GAF domain-like"/>
    <property type="match status" value="1"/>
</dbReference>
<dbReference type="SMART" id="SM00065">
    <property type="entry name" value="GAF"/>
    <property type="match status" value="1"/>
</dbReference>
<protein>
    <submittedName>
        <fullName evidence="3">GAF domain-containing protein</fullName>
    </submittedName>
</protein>
<dbReference type="Gene3D" id="3.60.40.10">
    <property type="entry name" value="PPM-type phosphatase domain"/>
    <property type="match status" value="1"/>
</dbReference>
<dbReference type="GO" id="GO:0016791">
    <property type="term" value="F:phosphatase activity"/>
    <property type="evidence" value="ECO:0007669"/>
    <property type="project" value="TreeGrafter"/>
</dbReference>
<evidence type="ECO:0000256" key="1">
    <source>
        <dbReference type="ARBA" id="ARBA00022801"/>
    </source>
</evidence>
<dbReference type="InterPro" id="IPR029016">
    <property type="entry name" value="GAF-like_dom_sf"/>
</dbReference>
<sequence>MYQIFKIIPGLLLYFLLFILLHYATTHQWPDLYNDVMLMLTLVVVLLTHRRLLQFLEKKSHWFFSARIVRVLRLMENLNRRLNETQSYFELKKTLMDSFDRIIENTPYAFYVLENKIFYLAHTRRLKADQIPVAHIEAGYFRDLPKGTLVKSIRELTLPAEAEKDFQRLGLEYLYFFSGHSHIFSFLVVRPELHRILQHPSVLELFRRINNKSGLMLESSALHIDLEQKQHEIRKLLDVSQKILSELDIQKILDYILEALSELIEYDAAAIFLLREETQELLSTCSKGYASHSLLSLKVGQGSCGHVARSRTIEVIPNVDEAEHYYKARAETKSQISLPLLFENKVQGVICVESDEKDFFQEPDVELLKVFANQAALAIHNAHQVEIRLQKQALENELFHAGTVQRGLLIKRIPQIKGMHFIAENIPSQNVSGDLYDFIKFNDHTMGCIIGDVSGKGAPAALMMSLILASFRTQSKTGDTTCDVVNRLNELLTETTIEGKFTTLFYGIFNVEQNKLVYTNAGHNPPYLIRQNGEVITLSGGGLLLGFLKNQEYIQNELPLQNGDLFVAFTDGLSEAMNAEEEEFGEERILQIIRSNQDKGLFTIKSILLDAIRRFTGTDIHMDDITLMLARMEEKED</sequence>
<dbReference type="SUPFAM" id="SSF81606">
    <property type="entry name" value="PP2C-like"/>
    <property type="match status" value="1"/>
</dbReference>
<dbReference type="PROSITE" id="PS51746">
    <property type="entry name" value="PPM_2"/>
    <property type="match status" value="1"/>
</dbReference>
<keyword evidence="1" id="KW-0378">Hydrolase</keyword>
<dbReference type="Gene3D" id="3.30.450.40">
    <property type="match status" value="1"/>
</dbReference>